<evidence type="ECO:0000256" key="1">
    <source>
        <dbReference type="SAM" id="Phobius"/>
    </source>
</evidence>
<keyword evidence="1" id="KW-1133">Transmembrane helix</keyword>
<organism evidence="2 3">
    <name type="scientific">Actinomyces johnsonii</name>
    <dbReference type="NCBI Taxonomy" id="544581"/>
    <lineage>
        <taxon>Bacteria</taxon>
        <taxon>Bacillati</taxon>
        <taxon>Actinomycetota</taxon>
        <taxon>Actinomycetes</taxon>
        <taxon>Actinomycetales</taxon>
        <taxon>Actinomycetaceae</taxon>
        <taxon>Actinomyces</taxon>
    </lineage>
</organism>
<sequence length="128" mass="13428">MSAARFLPYAASLLLDFAYAIIAVCALSRNTWASPLRTLACLLLCVLLVASTWWQSRLEAPSGAIQRSCVIAAAGSALCVIGSLVLSSWAVVSAGATLMAAGCVGAVHAWVRRDQPDSHVPGSPHRQH</sequence>
<comment type="caution">
    <text evidence="2">The sequence shown here is derived from an EMBL/GenBank/DDBJ whole genome shotgun (WGS) entry which is preliminary data.</text>
</comment>
<dbReference type="RefSeq" id="WP_141425141.1">
    <property type="nucleotide sequence ID" value="NZ_JASPFB010000029.1"/>
</dbReference>
<feature type="transmembrane region" description="Helical" evidence="1">
    <location>
        <begin position="68"/>
        <end position="86"/>
    </location>
</feature>
<feature type="transmembrane region" description="Helical" evidence="1">
    <location>
        <begin position="36"/>
        <end position="56"/>
    </location>
</feature>
<proteinExistence type="predicted"/>
<evidence type="ECO:0000313" key="3">
    <source>
        <dbReference type="Proteomes" id="UP000319010"/>
    </source>
</evidence>
<name>A0A507ZXX7_9ACTO</name>
<dbReference type="AlphaFoldDB" id="A0A507ZXX7"/>
<reference evidence="2 3" key="1">
    <citation type="submission" date="2019-06" db="EMBL/GenBank/DDBJ databases">
        <title>Draft genome sequence of Actinomyces johnsonii CCUG 34287T.</title>
        <authorList>
            <person name="Salva-Serra F."/>
            <person name="Cardew S."/>
            <person name="Moore E."/>
        </authorList>
    </citation>
    <scope>NUCLEOTIDE SEQUENCE [LARGE SCALE GENOMIC DNA]</scope>
    <source>
        <strain evidence="2 3">CCUG 34287</strain>
    </source>
</reference>
<dbReference type="Proteomes" id="UP000319010">
    <property type="component" value="Unassembled WGS sequence"/>
</dbReference>
<dbReference type="EMBL" id="VICB01000027">
    <property type="protein sequence ID" value="TQD41343.1"/>
    <property type="molecule type" value="Genomic_DNA"/>
</dbReference>
<keyword evidence="1" id="KW-0812">Transmembrane</keyword>
<protein>
    <submittedName>
        <fullName evidence="2">Uncharacterized protein</fullName>
    </submittedName>
</protein>
<accession>A0A507ZXX7</accession>
<gene>
    <name evidence="2" type="ORF">FK256_13775</name>
</gene>
<keyword evidence="1" id="KW-0472">Membrane</keyword>
<evidence type="ECO:0000313" key="2">
    <source>
        <dbReference type="EMBL" id="TQD41343.1"/>
    </source>
</evidence>